<keyword evidence="1" id="KW-0472">Membrane</keyword>
<organism evidence="3 4">
    <name type="scientific">Gracilibacillus salitolerans</name>
    <dbReference type="NCBI Taxonomy" id="2663022"/>
    <lineage>
        <taxon>Bacteria</taxon>
        <taxon>Bacillati</taxon>
        <taxon>Bacillota</taxon>
        <taxon>Bacilli</taxon>
        <taxon>Bacillales</taxon>
        <taxon>Bacillaceae</taxon>
        <taxon>Gracilibacillus</taxon>
    </lineage>
</organism>
<gene>
    <name evidence="3" type="ORF">GI584_16405</name>
</gene>
<keyword evidence="4" id="KW-1185">Reference proteome</keyword>
<evidence type="ECO:0000256" key="1">
    <source>
        <dbReference type="SAM" id="Phobius"/>
    </source>
</evidence>
<evidence type="ECO:0000259" key="2">
    <source>
        <dbReference type="Pfam" id="PF07238"/>
    </source>
</evidence>
<dbReference type="Proteomes" id="UP000339690">
    <property type="component" value="Chromosome"/>
</dbReference>
<dbReference type="SUPFAM" id="SSF141371">
    <property type="entry name" value="PilZ domain-like"/>
    <property type="match status" value="1"/>
</dbReference>
<dbReference type="Gene3D" id="2.40.10.220">
    <property type="entry name" value="predicted glycosyltransferase like domains"/>
    <property type="match status" value="1"/>
</dbReference>
<keyword evidence="1" id="KW-0812">Transmembrane</keyword>
<reference evidence="3 4" key="1">
    <citation type="submission" date="2019-11" db="EMBL/GenBank/DDBJ databases">
        <title>Gracilibacillus salitolerans sp. nov., a moderate halophile isolated from a saline soil in northwest China.</title>
        <authorList>
            <person name="Gan L."/>
        </authorList>
    </citation>
    <scope>NUCLEOTIDE SEQUENCE [LARGE SCALE GENOMIC DNA]</scope>
    <source>
        <strain evidence="3 4">SCU50</strain>
    </source>
</reference>
<dbReference type="EMBL" id="CP045915">
    <property type="protein sequence ID" value="QGH35532.1"/>
    <property type="molecule type" value="Genomic_DNA"/>
</dbReference>
<dbReference type="InterPro" id="IPR009875">
    <property type="entry name" value="PilZ_domain"/>
</dbReference>
<dbReference type="Pfam" id="PF07238">
    <property type="entry name" value="PilZ"/>
    <property type="match status" value="1"/>
</dbReference>
<name>A0A5Q2TN64_9BACI</name>
<dbReference type="GO" id="GO:0035438">
    <property type="term" value="F:cyclic-di-GMP binding"/>
    <property type="evidence" value="ECO:0007669"/>
    <property type="project" value="InterPro"/>
</dbReference>
<proteinExistence type="predicted"/>
<protein>
    <recommendedName>
        <fullName evidence="2">PilZ domain-containing protein</fullName>
    </recommendedName>
</protein>
<feature type="domain" description="PilZ" evidence="2">
    <location>
        <begin position="87"/>
        <end position="164"/>
    </location>
</feature>
<dbReference type="AlphaFoldDB" id="A0A5Q2TN64"/>
<feature type="transmembrane region" description="Helical" evidence="1">
    <location>
        <begin position="12"/>
        <end position="35"/>
    </location>
</feature>
<dbReference type="KEGG" id="grc:GI584_16405"/>
<sequence>MLILIEMELFVIEFIVMTQIIISIIAFVATITFYYKYTKLKDYKKESRTSTDSGIFEDNTRHNFRINLHHQPCLITLTHLENSQLSQIKNKQFYGYVDNISTSGLKFLCNFNFPVKDRVMIKLNITIKSYSFTLTGEIIRKEEHNQNKQIAYGVHFNKMSEKERIRSTKVLNEVIVEKKKKSNMVEIR</sequence>
<evidence type="ECO:0000313" key="3">
    <source>
        <dbReference type="EMBL" id="QGH35532.1"/>
    </source>
</evidence>
<keyword evidence="1" id="KW-1133">Transmembrane helix</keyword>
<evidence type="ECO:0000313" key="4">
    <source>
        <dbReference type="Proteomes" id="UP000339690"/>
    </source>
</evidence>
<accession>A0A5Q2TN64</accession>